<evidence type="ECO:0000313" key="3">
    <source>
        <dbReference type="Proteomes" id="UP001289374"/>
    </source>
</evidence>
<keyword evidence="3" id="KW-1185">Reference proteome</keyword>
<dbReference type="Pfam" id="PF02992">
    <property type="entry name" value="Transposase_21"/>
    <property type="match status" value="1"/>
</dbReference>
<dbReference type="Proteomes" id="UP001289374">
    <property type="component" value="Unassembled WGS sequence"/>
</dbReference>
<dbReference type="InterPro" id="IPR004242">
    <property type="entry name" value="Transposase_21"/>
</dbReference>
<feature type="region of interest" description="Disordered" evidence="1">
    <location>
        <begin position="319"/>
        <end position="345"/>
    </location>
</feature>
<dbReference type="EMBL" id="JACGWL010000015">
    <property type="protein sequence ID" value="KAK4386349.1"/>
    <property type="molecule type" value="Genomic_DNA"/>
</dbReference>
<protein>
    <submittedName>
        <fullName evidence="2">Uncharacterized protein</fullName>
    </submittedName>
</protein>
<comment type="caution">
    <text evidence="2">The sequence shown here is derived from an EMBL/GenBank/DDBJ whole genome shotgun (WGS) entry which is preliminary data.</text>
</comment>
<name>A0AAE1W496_9LAMI</name>
<accession>A0AAE1W496</accession>
<gene>
    <name evidence="2" type="ORF">Sango_2505500</name>
</gene>
<reference evidence="2" key="2">
    <citation type="journal article" date="2024" name="Plant">
        <title>Genomic evolution and insights into agronomic trait innovations of Sesamum species.</title>
        <authorList>
            <person name="Miao H."/>
            <person name="Wang L."/>
            <person name="Qu L."/>
            <person name="Liu H."/>
            <person name="Sun Y."/>
            <person name="Le M."/>
            <person name="Wang Q."/>
            <person name="Wei S."/>
            <person name="Zheng Y."/>
            <person name="Lin W."/>
            <person name="Duan Y."/>
            <person name="Cao H."/>
            <person name="Xiong S."/>
            <person name="Wang X."/>
            <person name="Wei L."/>
            <person name="Li C."/>
            <person name="Ma Q."/>
            <person name="Ju M."/>
            <person name="Zhao R."/>
            <person name="Li G."/>
            <person name="Mu C."/>
            <person name="Tian Q."/>
            <person name="Mei H."/>
            <person name="Zhang T."/>
            <person name="Gao T."/>
            <person name="Zhang H."/>
        </authorList>
    </citation>
    <scope>NUCLEOTIDE SEQUENCE</scope>
    <source>
        <strain evidence="2">K16</strain>
    </source>
</reference>
<sequence length="345" mass="39817">MFISKYYNWTSHGEESVHDYFEALIVPPVSEERIPTGHVEGNYPQWDDEQHMDWAQRMIFDAARSSYFASSHEGAPNDGTRSCPVDACPSSYCYGGDPYDYDEPGLADNFYNADDHIFEQIYDRIFQWANIILPPNRTLSGEYYNTKKLVKDLSLSVEKIDACKNGCMLHWKDDVDLEYYKFCEGARYKPSRGRDPHRKKSPYAVLRYLPLTPRLQRLYSSTATAYHMTWHVTHQTEEGSMCHPSDAEAWKYFDRMYPDFVEEPHNVRLGLRTDGFAPHGVRTYDHATDNIFIMHAALMWTVNDLPAYGMASGWSTTGVLSPICEDEDENSGEDDETDDDEYEAT</sequence>
<evidence type="ECO:0000313" key="2">
    <source>
        <dbReference type="EMBL" id="KAK4386349.1"/>
    </source>
</evidence>
<reference evidence="2" key="1">
    <citation type="submission" date="2020-06" db="EMBL/GenBank/DDBJ databases">
        <authorList>
            <person name="Li T."/>
            <person name="Hu X."/>
            <person name="Zhang T."/>
            <person name="Song X."/>
            <person name="Zhang H."/>
            <person name="Dai N."/>
            <person name="Sheng W."/>
            <person name="Hou X."/>
            <person name="Wei L."/>
        </authorList>
    </citation>
    <scope>NUCLEOTIDE SEQUENCE</scope>
    <source>
        <strain evidence="2">K16</strain>
        <tissue evidence="2">Leaf</tissue>
    </source>
</reference>
<evidence type="ECO:0000256" key="1">
    <source>
        <dbReference type="SAM" id="MobiDB-lite"/>
    </source>
</evidence>
<organism evidence="2 3">
    <name type="scientific">Sesamum angolense</name>
    <dbReference type="NCBI Taxonomy" id="2727404"/>
    <lineage>
        <taxon>Eukaryota</taxon>
        <taxon>Viridiplantae</taxon>
        <taxon>Streptophyta</taxon>
        <taxon>Embryophyta</taxon>
        <taxon>Tracheophyta</taxon>
        <taxon>Spermatophyta</taxon>
        <taxon>Magnoliopsida</taxon>
        <taxon>eudicotyledons</taxon>
        <taxon>Gunneridae</taxon>
        <taxon>Pentapetalae</taxon>
        <taxon>asterids</taxon>
        <taxon>lamiids</taxon>
        <taxon>Lamiales</taxon>
        <taxon>Pedaliaceae</taxon>
        <taxon>Sesamum</taxon>
    </lineage>
</organism>
<dbReference type="PANTHER" id="PTHR10775:SF182">
    <property type="entry name" value="TRANSPOSON, EN_SPM-LIKE, TRANSPOSASE-ASSOCIATED DOMAIN PROTEIN-RELATED"/>
    <property type="match status" value="1"/>
</dbReference>
<proteinExistence type="predicted"/>
<dbReference type="AlphaFoldDB" id="A0AAE1W496"/>
<feature type="compositionally biased region" description="Acidic residues" evidence="1">
    <location>
        <begin position="324"/>
        <end position="345"/>
    </location>
</feature>
<dbReference type="PANTHER" id="PTHR10775">
    <property type="entry name" value="OS08G0208400 PROTEIN"/>
    <property type="match status" value="1"/>
</dbReference>